<feature type="transmembrane region" description="Helical" evidence="1">
    <location>
        <begin position="17"/>
        <end position="35"/>
    </location>
</feature>
<protein>
    <submittedName>
        <fullName evidence="2">Uncharacterized protein</fullName>
    </submittedName>
</protein>
<proteinExistence type="predicted"/>
<accession>Q6AJJ7</accession>
<sequence length="144" mass="16590">MANSFLLRFKPGVKRKVHLAVAAMLWTFMGVFLFYRGMSYIEKGHSSYLIIILAIISGSLKSYLILDRAARRSIQRILLLNDGTCLGAVYSWKTWGLVFCMAFMGILLRMSLLPSSYLAFFCCTIGWSLFFSSRYGWRAWLQNR</sequence>
<dbReference type="eggNOG" id="ENOG5033GFG">
    <property type="taxonomic scope" value="Bacteria"/>
</dbReference>
<feature type="transmembrane region" description="Helical" evidence="1">
    <location>
        <begin position="116"/>
        <end position="137"/>
    </location>
</feature>
<dbReference type="OrthoDB" id="5432286at2"/>
<dbReference type="STRING" id="177439.DP2754"/>
<gene>
    <name evidence="2" type="ordered locus">DP2754</name>
</gene>
<evidence type="ECO:0000313" key="3">
    <source>
        <dbReference type="Proteomes" id="UP000000602"/>
    </source>
</evidence>
<dbReference type="KEGG" id="dps:DP2754"/>
<dbReference type="AlphaFoldDB" id="Q6AJJ7"/>
<reference evidence="3" key="1">
    <citation type="journal article" date="2004" name="Environ. Microbiol.">
        <title>The genome of Desulfotalea psychrophila, a sulfate-reducing bacterium from permanently cold Arctic sediments.</title>
        <authorList>
            <person name="Rabus R."/>
            <person name="Ruepp A."/>
            <person name="Frickey T."/>
            <person name="Rattei T."/>
            <person name="Fartmann B."/>
            <person name="Stark M."/>
            <person name="Bauer M."/>
            <person name="Zibat A."/>
            <person name="Lombardot T."/>
            <person name="Becker I."/>
            <person name="Amann J."/>
            <person name="Gellner K."/>
            <person name="Teeling H."/>
            <person name="Leuschner W.D."/>
            <person name="Gloeckner F.-O."/>
            <person name="Lupas A.N."/>
            <person name="Amann R."/>
            <person name="Klenk H.-P."/>
        </authorList>
    </citation>
    <scope>NUCLEOTIDE SEQUENCE [LARGE SCALE GENOMIC DNA]</scope>
    <source>
        <strain evidence="3">DSM 12343 / LSv54</strain>
    </source>
</reference>
<organism evidence="2 3">
    <name type="scientific">Desulfotalea psychrophila (strain LSv54 / DSM 12343)</name>
    <dbReference type="NCBI Taxonomy" id="177439"/>
    <lineage>
        <taxon>Bacteria</taxon>
        <taxon>Pseudomonadati</taxon>
        <taxon>Thermodesulfobacteriota</taxon>
        <taxon>Desulfobulbia</taxon>
        <taxon>Desulfobulbales</taxon>
        <taxon>Desulfocapsaceae</taxon>
        <taxon>Desulfotalea</taxon>
    </lineage>
</organism>
<keyword evidence="1" id="KW-0812">Transmembrane</keyword>
<evidence type="ECO:0000256" key="1">
    <source>
        <dbReference type="SAM" id="Phobius"/>
    </source>
</evidence>
<dbReference type="Proteomes" id="UP000000602">
    <property type="component" value="Chromosome"/>
</dbReference>
<name>Q6AJJ7_DESPS</name>
<dbReference type="EMBL" id="CR522870">
    <property type="protein sequence ID" value="CAG37483.1"/>
    <property type="molecule type" value="Genomic_DNA"/>
</dbReference>
<evidence type="ECO:0000313" key="2">
    <source>
        <dbReference type="EMBL" id="CAG37483.1"/>
    </source>
</evidence>
<feature type="transmembrane region" description="Helical" evidence="1">
    <location>
        <begin position="87"/>
        <end position="110"/>
    </location>
</feature>
<keyword evidence="1" id="KW-0472">Membrane</keyword>
<keyword evidence="3" id="KW-1185">Reference proteome</keyword>
<dbReference type="RefSeq" id="WP_011189995.1">
    <property type="nucleotide sequence ID" value="NC_006138.1"/>
</dbReference>
<dbReference type="HOGENOM" id="CLU_128087_1_0_7"/>
<keyword evidence="1" id="KW-1133">Transmembrane helix</keyword>
<feature type="transmembrane region" description="Helical" evidence="1">
    <location>
        <begin position="47"/>
        <end position="66"/>
    </location>
</feature>